<organism evidence="1 2">
    <name type="scientific">Paenibacillus thalictri</name>
    <dbReference type="NCBI Taxonomy" id="2527873"/>
    <lineage>
        <taxon>Bacteria</taxon>
        <taxon>Bacillati</taxon>
        <taxon>Bacillota</taxon>
        <taxon>Bacilli</taxon>
        <taxon>Bacillales</taxon>
        <taxon>Paenibacillaceae</taxon>
        <taxon>Paenibacillus</taxon>
    </lineage>
</organism>
<sequence length="61" mass="7029">MNSEQHNQIGKETISVELTINEALALTGVRFNQNHQLEVDALQKIKRMLEHKLLPEQAHLQ</sequence>
<evidence type="ECO:0000313" key="2">
    <source>
        <dbReference type="Proteomes" id="UP000293142"/>
    </source>
</evidence>
<dbReference type="AlphaFoldDB" id="A0A4Q9DVN4"/>
<keyword evidence="2" id="KW-1185">Reference proteome</keyword>
<dbReference type="Proteomes" id="UP000293142">
    <property type="component" value="Unassembled WGS sequence"/>
</dbReference>
<proteinExistence type="predicted"/>
<comment type="caution">
    <text evidence="1">The sequence shown here is derived from an EMBL/GenBank/DDBJ whole genome shotgun (WGS) entry which is preliminary data.</text>
</comment>
<dbReference type="RefSeq" id="WP_131012759.1">
    <property type="nucleotide sequence ID" value="NZ_SIRE01000005.1"/>
</dbReference>
<reference evidence="1 2" key="1">
    <citation type="submission" date="2019-02" db="EMBL/GenBank/DDBJ databases">
        <title>Paenibacillus sp. nov., isolated from surface-sterilized tissue of Thalictrum simplex L.</title>
        <authorList>
            <person name="Tuo L."/>
        </authorList>
    </citation>
    <scope>NUCLEOTIDE SEQUENCE [LARGE SCALE GENOMIC DNA]</scope>
    <source>
        <strain evidence="1 2">N2SHLJ1</strain>
    </source>
</reference>
<protein>
    <submittedName>
        <fullName evidence="1">Uncharacterized protein</fullName>
    </submittedName>
</protein>
<dbReference type="EMBL" id="SIRE01000005">
    <property type="protein sequence ID" value="TBL80344.1"/>
    <property type="molecule type" value="Genomic_DNA"/>
</dbReference>
<accession>A0A4Q9DVN4</accession>
<evidence type="ECO:0000313" key="1">
    <source>
        <dbReference type="EMBL" id="TBL80344.1"/>
    </source>
</evidence>
<dbReference type="OrthoDB" id="2632973at2"/>
<gene>
    <name evidence="1" type="ORF">EYB31_07970</name>
</gene>
<name>A0A4Q9DVN4_9BACL</name>